<evidence type="ECO:0000313" key="1">
    <source>
        <dbReference type="EMBL" id="ATU20807.1"/>
    </source>
</evidence>
<dbReference type="EMBL" id="CP018044">
    <property type="protein sequence ID" value="ATU20807.1"/>
    <property type="molecule type" value="Genomic_DNA"/>
</dbReference>
<reference evidence="1 2" key="1">
    <citation type="submission" date="2016-11" db="EMBL/GenBank/DDBJ databases">
        <title>complete genome sequence of Bifidobacterium choerinum strain FMB-1.</title>
        <authorList>
            <person name="Park C.-S."/>
            <person name="Jung D.-H."/>
            <person name="Choi D.-S."/>
        </authorList>
    </citation>
    <scope>NUCLEOTIDE SEQUENCE [LARGE SCALE GENOMIC DNA]</scope>
    <source>
        <strain evidence="1 2">FMB-1</strain>
    </source>
</reference>
<protein>
    <submittedName>
        <fullName evidence="1">Uncharacterized protein</fullName>
    </submittedName>
</protein>
<gene>
    <name evidence="1" type="ORF">BcFMB_07610</name>
</gene>
<evidence type="ECO:0000313" key="2">
    <source>
        <dbReference type="Proteomes" id="UP000229907"/>
    </source>
</evidence>
<dbReference type="AlphaFoldDB" id="A0A2D3D6P5"/>
<dbReference type="Proteomes" id="UP000229907">
    <property type="component" value="Chromosome"/>
</dbReference>
<dbReference type="KEGG" id="bcho:BcFMB_07610"/>
<sequence>MITNLCKTPNGTVASSYQYKTERRQEASGKWSYRVNNTSGAAGTFAFKMGTSRLMVGGWLVCVYSCADPLALTSIFDSRYGRIGGTVIETTIGGVISDTMGWVAAQVAELSENEIWIEKTDGWVTLEGCAAFTEEDWRHMLEYYRNGILTFPWVDGETLKAGGVGLPHSIPCHHPHLGVEVAA</sequence>
<proteinExistence type="predicted"/>
<dbReference type="RefSeq" id="WP_099721460.1">
    <property type="nucleotide sequence ID" value="NZ_CP018044.1"/>
</dbReference>
<organism evidence="1 2">
    <name type="scientific">Bifidobacterium choerinum</name>
    <dbReference type="NCBI Taxonomy" id="35760"/>
    <lineage>
        <taxon>Bacteria</taxon>
        <taxon>Bacillati</taxon>
        <taxon>Actinomycetota</taxon>
        <taxon>Actinomycetes</taxon>
        <taxon>Bifidobacteriales</taxon>
        <taxon>Bifidobacteriaceae</taxon>
        <taxon>Bifidobacterium</taxon>
    </lineage>
</organism>
<name>A0A2D3D6P5_9BIFI</name>
<accession>A0A2D3D6P5</accession>